<feature type="domain" description="AMP-dependent synthetase/ligase" evidence="5">
    <location>
        <begin position="18"/>
        <end position="63"/>
    </location>
</feature>
<accession>T1AT44</accession>
<protein>
    <submittedName>
        <fullName evidence="7">AMP-dependent synthetase and ligase</fullName>
    </submittedName>
</protein>
<proteinExistence type="inferred from homology"/>
<dbReference type="PANTHER" id="PTHR43859">
    <property type="entry name" value="ACYL-ACTIVATING ENZYME"/>
    <property type="match status" value="1"/>
</dbReference>
<sequence length="207" mass="22920">AWPKQKMRDWDDDRLRKEVRIKAGLALPGVDVRIVDEAGQDVPADGVSIGELWVRGPWIAASYRGGESPDRFTKDGWFRTGDVATMSSEGYFVIVDRTKDLIKSGGEWISSVDMEGDIMAMAGVLEAAVVALPDVKWQERPMAAVVPREGVTVTLEDVRGHLLGRGWEKWQLPDRIEILDAVPKTGVGKFDKKVLRARYGVSDQNSG</sequence>
<dbReference type="AlphaFoldDB" id="T1AT44"/>
<dbReference type="PANTHER" id="PTHR43859:SF4">
    <property type="entry name" value="BUTANOATE--COA LIGASE AAE1-RELATED"/>
    <property type="match status" value="1"/>
</dbReference>
<dbReference type="InterPro" id="IPR000873">
    <property type="entry name" value="AMP-dep_synth/lig_dom"/>
</dbReference>
<evidence type="ECO:0000256" key="1">
    <source>
        <dbReference type="ARBA" id="ARBA00006432"/>
    </source>
</evidence>
<reference evidence="7" key="2">
    <citation type="journal article" date="2014" name="ISME J.">
        <title>Microbial stratification in low pH oxic and suboxic macroscopic growths along an acid mine drainage.</title>
        <authorList>
            <person name="Mendez-Garcia C."/>
            <person name="Mesa V."/>
            <person name="Sprenger R.R."/>
            <person name="Richter M."/>
            <person name="Diez M.S."/>
            <person name="Solano J."/>
            <person name="Bargiela R."/>
            <person name="Golyshina O.V."/>
            <person name="Manteca A."/>
            <person name="Ramos J.L."/>
            <person name="Gallego J.R."/>
            <person name="Llorente I."/>
            <person name="Martins Dos Santos V.A."/>
            <person name="Jensen O.N."/>
            <person name="Pelaez A.I."/>
            <person name="Sanchez J."/>
            <person name="Ferrer M."/>
        </authorList>
    </citation>
    <scope>NUCLEOTIDE SEQUENCE</scope>
</reference>
<keyword evidence="2 7" id="KW-0436">Ligase</keyword>
<comment type="similarity">
    <text evidence="1">Belongs to the ATP-dependent AMP-binding enzyme family.</text>
</comment>
<keyword evidence="4" id="KW-0443">Lipid metabolism</keyword>
<name>T1AT44_9ZZZZ</name>
<dbReference type="GO" id="GO:0006631">
    <property type="term" value="P:fatty acid metabolic process"/>
    <property type="evidence" value="ECO:0007669"/>
    <property type="project" value="UniProtKB-KW"/>
</dbReference>
<organism evidence="7">
    <name type="scientific">mine drainage metagenome</name>
    <dbReference type="NCBI Taxonomy" id="410659"/>
    <lineage>
        <taxon>unclassified sequences</taxon>
        <taxon>metagenomes</taxon>
        <taxon>ecological metagenomes</taxon>
    </lineage>
</organism>
<evidence type="ECO:0000313" key="7">
    <source>
        <dbReference type="EMBL" id="EQD45170.1"/>
    </source>
</evidence>
<evidence type="ECO:0000259" key="5">
    <source>
        <dbReference type="Pfam" id="PF00501"/>
    </source>
</evidence>
<feature type="domain" description="AMP-binding enzyme C-terminal" evidence="6">
    <location>
        <begin position="114"/>
        <end position="189"/>
    </location>
</feature>
<dbReference type="SUPFAM" id="SSF56801">
    <property type="entry name" value="Acetyl-CoA synthetase-like"/>
    <property type="match status" value="1"/>
</dbReference>
<dbReference type="Gene3D" id="3.40.50.12780">
    <property type="entry name" value="N-terminal domain of ligase-like"/>
    <property type="match status" value="1"/>
</dbReference>
<comment type="caution">
    <text evidence="7">The sequence shown here is derived from an EMBL/GenBank/DDBJ whole genome shotgun (WGS) entry which is preliminary data.</text>
</comment>
<dbReference type="Pfam" id="PF13193">
    <property type="entry name" value="AMP-binding_C"/>
    <property type="match status" value="1"/>
</dbReference>
<feature type="non-terminal residue" evidence="7">
    <location>
        <position position="1"/>
    </location>
</feature>
<dbReference type="Gene3D" id="3.30.300.30">
    <property type="match status" value="1"/>
</dbReference>
<dbReference type="EMBL" id="AUZX01010964">
    <property type="protein sequence ID" value="EQD45170.1"/>
    <property type="molecule type" value="Genomic_DNA"/>
</dbReference>
<dbReference type="GO" id="GO:0016874">
    <property type="term" value="F:ligase activity"/>
    <property type="evidence" value="ECO:0007669"/>
    <property type="project" value="UniProtKB-KW"/>
</dbReference>
<dbReference type="InterPro" id="IPR045851">
    <property type="entry name" value="AMP-bd_C_sf"/>
</dbReference>
<gene>
    <name evidence="7" type="ORF">B1A_14925</name>
</gene>
<reference evidence="7" key="1">
    <citation type="submission" date="2013-08" db="EMBL/GenBank/DDBJ databases">
        <authorList>
            <person name="Mendez C."/>
            <person name="Richter M."/>
            <person name="Ferrer M."/>
            <person name="Sanchez J."/>
        </authorList>
    </citation>
    <scope>NUCLEOTIDE SEQUENCE</scope>
</reference>
<dbReference type="Pfam" id="PF00501">
    <property type="entry name" value="AMP-binding"/>
    <property type="match status" value="1"/>
</dbReference>
<dbReference type="InterPro" id="IPR025110">
    <property type="entry name" value="AMP-bd_C"/>
</dbReference>
<evidence type="ECO:0000256" key="3">
    <source>
        <dbReference type="ARBA" id="ARBA00022832"/>
    </source>
</evidence>
<dbReference type="InterPro" id="IPR042099">
    <property type="entry name" value="ANL_N_sf"/>
</dbReference>
<evidence type="ECO:0000256" key="2">
    <source>
        <dbReference type="ARBA" id="ARBA00022598"/>
    </source>
</evidence>
<evidence type="ECO:0000259" key="6">
    <source>
        <dbReference type="Pfam" id="PF13193"/>
    </source>
</evidence>
<keyword evidence="3" id="KW-0276">Fatty acid metabolism</keyword>
<evidence type="ECO:0000256" key="4">
    <source>
        <dbReference type="ARBA" id="ARBA00023098"/>
    </source>
</evidence>